<dbReference type="VEuPathDB" id="FungiDB:H310_12662"/>
<evidence type="ECO:0000313" key="2">
    <source>
        <dbReference type="EMBL" id="ETV93418.1"/>
    </source>
</evidence>
<dbReference type="RefSeq" id="XP_008878054.1">
    <property type="nucleotide sequence ID" value="XM_008879832.1"/>
</dbReference>
<evidence type="ECO:0000256" key="1">
    <source>
        <dbReference type="SAM" id="MobiDB-lite"/>
    </source>
</evidence>
<dbReference type="OrthoDB" id="82535at2759"/>
<feature type="region of interest" description="Disordered" evidence="1">
    <location>
        <begin position="121"/>
        <end position="141"/>
    </location>
</feature>
<proteinExistence type="predicted"/>
<sequence length="273" mass="29800">MSPPCLPLAVEPASTCDGGVFKCAAHKHRTQCLVLGCCRSFPATSSSAGPPHLRHKHVQTNKQPHRTKRLCIVEGCIKQAHARQKCVRHGGGKLCKVDECSQHARANGVCYRHRSLSHVASDRGRRSRSSSQTEATLDDFNMSQHLDLPNLDVSEDLGGDDSALDRILGELTPLDDCFFPSVLKLEQFDQPPQTTSCAPFDQAHISRTLPCILTSPHGQDCSDFASVLPAPSPYAATPPGLMARSTDDSLLRIVNTVAMLNTMHMVSQLMRQQ</sequence>
<dbReference type="AlphaFoldDB" id="A0A024THA7"/>
<reference evidence="2" key="1">
    <citation type="submission" date="2013-12" db="EMBL/GenBank/DDBJ databases">
        <title>The Genome Sequence of Aphanomyces invadans NJM9701.</title>
        <authorList>
            <consortium name="The Broad Institute Genomics Platform"/>
            <person name="Russ C."/>
            <person name="Tyler B."/>
            <person name="van West P."/>
            <person name="Dieguez-Uribeondo J."/>
            <person name="Young S.K."/>
            <person name="Zeng Q."/>
            <person name="Gargeya S."/>
            <person name="Fitzgerald M."/>
            <person name="Abouelleil A."/>
            <person name="Alvarado L."/>
            <person name="Chapman S.B."/>
            <person name="Gainer-Dewar J."/>
            <person name="Goldberg J."/>
            <person name="Griggs A."/>
            <person name="Gujja S."/>
            <person name="Hansen M."/>
            <person name="Howarth C."/>
            <person name="Imamovic A."/>
            <person name="Ireland A."/>
            <person name="Larimer J."/>
            <person name="McCowan C."/>
            <person name="Murphy C."/>
            <person name="Pearson M."/>
            <person name="Poon T.W."/>
            <person name="Priest M."/>
            <person name="Roberts A."/>
            <person name="Saif S."/>
            <person name="Shea T."/>
            <person name="Sykes S."/>
            <person name="Wortman J."/>
            <person name="Nusbaum C."/>
            <person name="Birren B."/>
        </authorList>
    </citation>
    <scope>NUCLEOTIDE SEQUENCE [LARGE SCALE GENOMIC DNA]</scope>
    <source>
        <strain evidence="2">NJM9701</strain>
    </source>
</reference>
<name>A0A024THA7_9STRA</name>
<protein>
    <submittedName>
        <fullName evidence="2">Uncharacterized protein</fullName>
    </submittedName>
</protein>
<dbReference type="GeneID" id="20089712"/>
<dbReference type="EMBL" id="KI913992">
    <property type="protein sequence ID" value="ETV93418.1"/>
    <property type="molecule type" value="Genomic_DNA"/>
</dbReference>
<organism evidence="2">
    <name type="scientific">Aphanomyces invadans</name>
    <dbReference type="NCBI Taxonomy" id="157072"/>
    <lineage>
        <taxon>Eukaryota</taxon>
        <taxon>Sar</taxon>
        <taxon>Stramenopiles</taxon>
        <taxon>Oomycota</taxon>
        <taxon>Saprolegniomycetes</taxon>
        <taxon>Saprolegniales</taxon>
        <taxon>Verrucalvaceae</taxon>
        <taxon>Aphanomyces</taxon>
    </lineage>
</organism>
<accession>A0A024THA7</accession>
<gene>
    <name evidence="2" type="ORF">H310_12662</name>
</gene>